<sequence>MEDPYATARLDLGNREFRLLQLQSSSDRGKITCILRSYPLNDCPPYIALSYSWGPTQSYREIDLNNARFPVGRNLWWFLLHMRLQERHGYYWIDALCINQSDVAEQNHQVQMMGSIYSKAQSVAIWLGEVDSSSNVAMQFIAERKPLDSGSISFGKIWTLEQAESVLRLCQRNYWRRIWIVQEVMLAKNATIFCGSMLVSWSKFEGLIDDLRRIFDMGLAHTRSAYLRCACEVLASPAIVIAKAISTRSERKQSLLTLLEVYRDHEATDIRDKVYALHGLAEDSQDLPIDYGTSPRDLLTALLRHAKCRASQSEKGRKELLRLGRMMAETLGVDCSDDEIESHLHYTSSSFSTDPVSSVTLEGFSASAPNSFCADLQTSDEGLEVRGEENQTHIMELVRRSKARGNSSRKYRKKLNKRLSDQDRRRTLSVASDSMLHPRRVQQEPSRSNPP</sequence>
<feature type="region of interest" description="Disordered" evidence="1">
    <location>
        <begin position="402"/>
        <end position="451"/>
    </location>
</feature>
<reference evidence="3" key="1">
    <citation type="journal article" date="2020" name="Stud. Mycol.">
        <title>101 Dothideomycetes genomes: a test case for predicting lifestyles and emergence of pathogens.</title>
        <authorList>
            <person name="Haridas S."/>
            <person name="Albert R."/>
            <person name="Binder M."/>
            <person name="Bloem J."/>
            <person name="Labutti K."/>
            <person name="Salamov A."/>
            <person name="Andreopoulos B."/>
            <person name="Baker S."/>
            <person name="Barry K."/>
            <person name="Bills G."/>
            <person name="Bluhm B."/>
            <person name="Cannon C."/>
            <person name="Castanera R."/>
            <person name="Culley D."/>
            <person name="Daum C."/>
            <person name="Ezra D."/>
            <person name="Gonzalez J."/>
            <person name="Henrissat B."/>
            <person name="Kuo A."/>
            <person name="Liang C."/>
            <person name="Lipzen A."/>
            <person name="Lutzoni F."/>
            <person name="Magnuson J."/>
            <person name="Mondo S."/>
            <person name="Nolan M."/>
            <person name="Ohm R."/>
            <person name="Pangilinan J."/>
            <person name="Park H.-J."/>
            <person name="Ramirez L."/>
            <person name="Alfaro M."/>
            <person name="Sun H."/>
            <person name="Tritt A."/>
            <person name="Yoshinaga Y."/>
            <person name="Zwiers L.-H."/>
            <person name="Turgeon B."/>
            <person name="Goodwin S."/>
            <person name="Spatafora J."/>
            <person name="Crous P."/>
            <person name="Grigoriev I."/>
        </authorList>
    </citation>
    <scope>NUCLEOTIDE SEQUENCE</scope>
    <source>
        <strain evidence="3">CBS 107.79</strain>
    </source>
</reference>
<proteinExistence type="predicted"/>
<dbReference type="Proteomes" id="UP000800036">
    <property type="component" value="Unassembled WGS sequence"/>
</dbReference>
<evidence type="ECO:0000256" key="1">
    <source>
        <dbReference type="SAM" id="MobiDB-lite"/>
    </source>
</evidence>
<evidence type="ECO:0000313" key="4">
    <source>
        <dbReference type="Proteomes" id="UP000800036"/>
    </source>
</evidence>
<organism evidence="3 4">
    <name type="scientific">Bimuria novae-zelandiae CBS 107.79</name>
    <dbReference type="NCBI Taxonomy" id="1447943"/>
    <lineage>
        <taxon>Eukaryota</taxon>
        <taxon>Fungi</taxon>
        <taxon>Dikarya</taxon>
        <taxon>Ascomycota</taxon>
        <taxon>Pezizomycotina</taxon>
        <taxon>Dothideomycetes</taxon>
        <taxon>Pleosporomycetidae</taxon>
        <taxon>Pleosporales</taxon>
        <taxon>Massarineae</taxon>
        <taxon>Didymosphaeriaceae</taxon>
        <taxon>Bimuria</taxon>
    </lineage>
</organism>
<protein>
    <submittedName>
        <fullName evidence="3">HET-domain-containing protein</fullName>
    </submittedName>
</protein>
<dbReference type="PANTHER" id="PTHR24148:SF73">
    <property type="entry name" value="HET DOMAIN PROTEIN (AFU_ORTHOLOGUE AFUA_8G01020)"/>
    <property type="match status" value="1"/>
</dbReference>
<gene>
    <name evidence="3" type="ORF">BU23DRAFT_568471</name>
</gene>
<dbReference type="OrthoDB" id="5386682at2759"/>
<dbReference type="Pfam" id="PF06985">
    <property type="entry name" value="HET"/>
    <property type="match status" value="1"/>
</dbReference>
<evidence type="ECO:0000313" key="3">
    <source>
        <dbReference type="EMBL" id="KAF1973161.1"/>
    </source>
</evidence>
<dbReference type="AlphaFoldDB" id="A0A6A5V7I6"/>
<feature type="domain" description="Heterokaryon incompatibility" evidence="2">
    <location>
        <begin position="46"/>
        <end position="183"/>
    </location>
</feature>
<dbReference type="PANTHER" id="PTHR24148">
    <property type="entry name" value="ANKYRIN REPEAT DOMAIN-CONTAINING PROTEIN 39 HOMOLOG-RELATED"/>
    <property type="match status" value="1"/>
</dbReference>
<evidence type="ECO:0000259" key="2">
    <source>
        <dbReference type="Pfam" id="PF06985"/>
    </source>
</evidence>
<dbReference type="InterPro" id="IPR010730">
    <property type="entry name" value="HET"/>
</dbReference>
<dbReference type="InterPro" id="IPR052895">
    <property type="entry name" value="HetReg/Transcr_Mod"/>
</dbReference>
<accession>A0A6A5V7I6</accession>
<feature type="compositionally biased region" description="Basic residues" evidence="1">
    <location>
        <begin position="402"/>
        <end position="417"/>
    </location>
</feature>
<dbReference type="EMBL" id="ML976682">
    <property type="protein sequence ID" value="KAF1973161.1"/>
    <property type="molecule type" value="Genomic_DNA"/>
</dbReference>
<keyword evidence="4" id="KW-1185">Reference proteome</keyword>
<name>A0A6A5V7I6_9PLEO</name>